<comment type="caution">
    <text evidence="5">The sequence shown here is derived from an EMBL/GenBank/DDBJ whole genome shotgun (WGS) entry which is preliminary data.</text>
</comment>
<dbReference type="PANTHER" id="PTHR43217">
    <property type="entry name" value="SUCCINATE SEMIALDEHYDE DEHYDROGENASE [NAD(P)+] SAD"/>
    <property type="match status" value="1"/>
</dbReference>
<dbReference type="AlphaFoldDB" id="A0A1F6VAC6"/>
<name>A0A1F6VAC6_9BACT</name>
<dbReference type="EMBL" id="MFTJ01000009">
    <property type="protein sequence ID" value="OGI66525.1"/>
    <property type="molecule type" value="Genomic_DNA"/>
</dbReference>
<protein>
    <submittedName>
        <fullName evidence="5">NADP-dependent succinic semialdehyde dehydrogenase</fullName>
    </submittedName>
</protein>
<dbReference type="InterPro" id="IPR015590">
    <property type="entry name" value="Aldehyde_DH_dom"/>
</dbReference>
<sequence>MIQSKNPTTEEVLKTFEEISDKELEKKLALADKAFKLWKKTSFKERAVLMLKLGEYLRVHAEEFSKLQMLEMGKTMKSGPIGIAKCALLCDYYADNTENILANEILNTDKKEQYAEFDPLGVVLAVMPWNFPFWQVYRFAVPAIMAGNVGILKHASNVPQCAKAIEKSFIAAGFPKGIFQNLFLSVSRVEGLIRDPRIAAVTLTGSEKAGIAVARVSGEEIKKVVLELGGSDPFIVFADADITEAARVAVLARMQGNVGQSCISAKRFIVEESVKSKFTKLVIEEFSKLSVGDPSNKETDIGPLATEKILEEVTMQVKKSVSLGAKVAYGGARKGKKGFFYLPTVLTNVKKGMPVYDEEVFGPVMPIISFKTESEAIQMANDTRYGLGASIFTSDMIKAKRIIPQIEAGNVCVNDMVKSDPRAPFGGIKKSGYGRELGTYGIKEFVNIKNVWFG</sequence>
<evidence type="ECO:0000256" key="2">
    <source>
        <dbReference type="ARBA" id="ARBA00022857"/>
    </source>
</evidence>
<evidence type="ECO:0000256" key="1">
    <source>
        <dbReference type="ARBA" id="ARBA00009986"/>
    </source>
</evidence>
<dbReference type="InterPro" id="IPR016163">
    <property type="entry name" value="Ald_DH_C"/>
</dbReference>
<keyword evidence="3" id="KW-0560">Oxidoreductase</keyword>
<evidence type="ECO:0000313" key="6">
    <source>
        <dbReference type="Proteomes" id="UP000178700"/>
    </source>
</evidence>
<dbReference type="FunFam" id="3.40.605.10:FF:000012">
    <property type="entry name" value="NAD-dependent succinate-semialdehyde dehydrogenase"/>
    <property type="match status" value="1"/>
</dbReference>
<accession>A0A1F6VAC6</accession>
<dbReference type="GO" id="GO:0004777">
    <property type="term" value="F:succinate-semialdehyde dehydrogenase (NAD+) activity"/>
    <property type="evidence" value="ECO:0007669"/>
    <property type="project" value="TreeGrafter"/>
</dbReference>
<dbReference type="FunFam" id="3.40.309.10:FF:000010">
    <property type="entry name" value="Gamma-aminobutyraldehyde dehydrogenase"/>
    <property type="match status" value="1"/>
</dbReference>
<dbReference type="Gene3D" id="3.40.309.10">
    <property type="entry name" value="Aldehyde Dehydrogenase, Chain A, domain 2"/>
    <property type="match status" value="1"/>
</dbReference>
<dbReference type="Pfam" id="PF00171">
    <property type="entry name" value="Aldedh"/>
    <property type="match status" value="1"/>
</dbReference>
<evidence type="ECO:0000259" key="4">
    <source>
        <dbReference type="Pfam" id="PF00171"/>
    </source>
</evidence>
<dbReference type="GO" id="GO:0004030">
    <property type="term" value="F:aldehyde dehydrogenase [NAD(P)+] activity"/>
    <property type="evidence" value="ECO:0007669"/>
    <property type="project" value="InterPro"/>
</dbReference>
<gene>
    <name evidence="5" type="ORF">A2642_02665</name>
</gene>
<dbReference type="PANTHER" id="PTHR43217:SF1">
    <property type="entry name" value="SUCCINATE SEMIALDEHYDE DEHYDROGENASE [NAD(P)+] SAD"/>
    <property type="match status" value="1"/>
</dbReference>
<comment type="similarity">
    <text evidence="1">Belongs to the aldehyde dehydrogenase family.</text>
</comment>
<proteinExistence type="inferred from homology"/>
<evidence type="ECO:0000256" key="3">
    <source>
        <dbReference type="ARBA" id="ARBA00023002"/>
    </source>
</evidence>
<dbReference type="SUPFAM" id="SSF53720">
    <property type="entry name" value="ALDH-like"/>
    <property type="match status" value="1"/>
</dbReference>
<dbReference type="CDD" id="cd07100">
    <property type="entry name" value="ALDH_SSADH1_GabD1"/>
    <property type="match status" value="1"/>
</dbReference>
<dbReference type="InterPro" id="IPR016161">
    <property type="entry name" value="Ald_DH/histidinol_DH"/>
</dbReference>
<evidence type="ECO:0000313" key="5">
    <source>
        <dbReference type="EMBL" id="OGI66525.1"/>
    </source>
</evidence>
<dbReference type="InterPro" id="IPR044148">
    <property type="entry name" value="ALDH_GabD1-like"/>
</dbReference>
<dbReference type="Gene3D" id="3.40.605.10">
    <property type="entry name" value="Aldehyde Dehydrogenase, Chain A, domain 1"/>
    <property type="match status" value="1"/>
</dbReference>
<reference evidence="5 6" key="1">
    <citation type="journal article" date="2016" name="Nat. Commun.">
        <title>Thousands of microbial genomes shed light on interconnected biogeochemical processes in an aquifer system.</title>
        <authorList>
            <person name="Anantharaman K."/>
            <person name="Brown C.T."/>
            <person name="Hug L.A."/>
            <person name="Sharon I."/>
            <person name="Castelle C.J."/>
            <person name="Probst A.J."/>
            <person name="Thomas B.C."/>
            <person name="Singh A."/>
            <person name="Wilkins M.J."/>
            <person name="Karaoz U."/>
            <person name="Brodie E.L."/>
            <person name="Williams K.H."/>
            <person name="Hubbard S.S."/>
            <person name="Banfield J.F."/>
        </authorList>
    </citation>
    <scope>NUCLEOTIDE SEQUENCE [LARGE SCALE GENOMIC DNA]</scope>
</reference>
<dbReference type="InterPro" id="IPR047110">
    <property type="entry name" value="GABD/Sad-like"/>
</dbReference>
<dbReference type="InterPro" id="IPR016162">
    <property type="entry name" value="Ald_DH_N"/>
</dbReference>
<dbReference type="Proteomes" id="UP000178700">
    <property type="component" value="Unassembled WGS sequence"/>
</dbReference>
<organism evidence="5 6">
    <name type="scientific">Candidatus Nomurabacteria bacterium RIFCSPHIGHO2_01_FULL_39_10</name>
    <dbReference type="NCBI Taxonomy" id="1801733"/>
    <lineage>
        <taxon>Bacteria</taxon>
        <taxon>Candidatus Nomuraibacteriota</taxon>
    </lineage>
</organism>
<keyword evidence="2" id="KW-0521">NADP</keyword>
<feature type="domain" description="Aldehyde dehydrogenase" evidence="4">
    <location>
        <begin position="2"/>
        <end position="451"/>
    </location>
</feature>